<protein>
    <submittedName>
        <fullName evidence="2">LysR family transcriptional regulator</fullName>
    </submittedName>
</protein>
<evidence type="ECO:0000259" key="1">
    <source>
        <dbReference type="PROSITE" id="PS50931"/>
    </source>
</evidence>
<dbReference type="GO" id="GO:0005829">
    <property type="term" value="C:cytosol"/>
    <property type="evidence" value="ECO:0007669"/>
    <property type="project" value="TreeGrafter"/>
</dbReference>
<dbReference type="InterPro" id="IPR036390">
    <property type="entry name" value="WH_DNA-bd_sf"/>
</dbReference>
<dbReference type="Proteomes" id="UP000095512">
    <property type="component" value="Unassembled WGS sequence"/>
</dbReference>
<dbReference type="EMBL" id="CZAB01000001">
    <property type="protein sequence ID" value="CUN85539.1"/>
    <property type="molecule type" value="Genomic_DNA"/>
</dbReference>
<dbReference type="GO" id="GO:0003700">
    <property type="term" value="F:DNA-binding transcription factor activity"/>
    <property type="evidence" value="ECO:0007669"/>
    <property type="project" value="InterPro"/>
</dbReference>
<dbReference type="Gene3D" id="3.40.190.10">
    <property type="entry name" value="Periplasmic binding protein-like II"/>
    <property type="match status" value="1"/>
</dbReference>
<reference evidence="2 3" key="1">
    <citation type="submission" date="2015-09" db="EMBL/GenBank/DDBJ databases">
        <authorList>
            <consortium name="Pathogen Informatics"/>
        </authorList>
    </citation>
    <scope>NUCLEOTIDE SEQUENCE [LARGE SCALE GENOMIC DNA]</scope>
    <source>
        <strain evidence="2 3">2789STDY5834865</strain>
    </source>
</reference>
<accession>A0A174ACD1</accession>
<dbReference type="SUPFAM" id="SSF53850">
    <property type="entry name" value="Periplasmic binding protein-like II"/>
    <property type="match status" value="1"/>
</dbReference>
<sequence length="169" mass="19117">MDVRDYEYIVAIADQGSVTRAAEQLFITQPALTKFLQGIEKELGLALFVRKGKQFILTEAGHRAHLRGHKFVVLQANTNSGHLTRELFRRYDIRPNTVLELNDVRSAIDTVANGIGASMFMSVAVGNQKVRYLSIKDIDIISQMVYLVYRNDLAMTAPMEYLVSLLYHP</sequence>
<dbReference type="InterPro" id="IPR050950">
    <property type="entry name" value="HTH-type_LysR_regulators"/>
</dbReference>
<dbReference type="InterPro" id="IPR000847">
    <property type="entry name" value="LysR_HTH_N"/>
</dbReference>
<dbReference type="PROSITE" id="PS50931">
    <property type="entry name" value="HTH_LYSR"/>
    <property type="match status" value="1"/>
</dbReference>
<gene>
    <name evidence="2" type="primary">cynR_1</name>
    <name evidence="2" type="ORF">ERS852480_00022</name>
</gene>
<dbReference type="AlphaFoldDB" id="A0A174ACD1"/>
<dbReference type="RefSeq" id="WP_057570981.1">
    <property type="nucleotide sequence ID" value="NZ_CZAB01000001.1"/>
</dbReference>
<dbReference type="PRINTS" id="PR00039">
    <property type="entry name" value="HTHLYSR"/>
</dbReference>
<organism evidence="2 3">
    <name type="scientific">Enterocloster clostridioformis</name>
    <dbReference type="NCBI Taxonomy" id="1531"/>
    <lineage>
        <taxon>Bacteria</taxon>
        <taxon>Bacillati</taxon>
        <taxon>Bacillota</taxon>
        <taxon>Clostridia</taxon>
        <taxon>Lachnospirales</taxon>
        <taxon>Lachnospiraceae</taxon>
        <taxon>Enterocloster</taxon>
    </lineage>
</organism>
<evidence type="ECO:0000313" key="2">
    <source>
        <dbReference type="EMBL" id="CUN85539.1"/>
    </source>
</evidence>
<dbReference type="InterPro" id="IPR036388">
    <property type="entry name" value="WH-like_DNA-bd_sf"/>
</dbReference>
<dbReference type="CDD" id="cd05466">
    <property type="entry name" value="PBP2_LTTR_substrate"/>
    <property type="match status" value="1"/>
</dbReference>
<proteinExistence type="predicted"/>
<dbReference type="PANTHER" id="PTHR30419">
    <property type="entry name" value="HTH-TYPE TRANSCRIPTIONAL REGULATOR YBHD"/>
    <property type="match status" value="1"/>
</dbReference>
<evidence type="ECO:0000313" key="3">
    <source>
        <dbReference type="Proteomes" id="UP000095512"/>
    </source>
</evidence>
<feature type="domain" description="HTH lysR-type" evidence="1">
    <location>
        <begin position="1"/>
        <end position="58"/>
    </location>
</feature>
<dbReference type="Pfam" id="PF00126">
    <property type="entry name" value="HTH_1"/>
    <property type="match status" value="1"/>
</dbReference>
<dbReference type="Gene3D" id="1.10.10.10">
    <property type="entry name" value="Winged helix-like DNA-binding domain superfamily/Winged helix DNA-binding domain"/>
    <property type="match status" value="1"/>
</dbReference>
<dbReference type="GO" id="GO:0003677">
    <property type="term" value="F:DNA binding"/>
    <property type="evidence" value="ECO:0007669"/>
    <property type="project" value="UniProtKB-KW"/>
</dbReference>
<dbReference type="SUPFAM" id="SSF46785">
    <property type="entry name" value="Winged helix' DNA-binding domain"/>
    <property type="match status" value="1"/>
</dbReference>
<name>A0A174ACD1_9FIRM</name>